<dbReference type="EMBL" id="VOBR01000034">
    <property type="protein sequence ID" value="TWP46257.1"/>
    <property type="molecule type" value="Genomic_DNA"/>
</dbReference>
<dbReference type="SUPFAM" id="SSF52540">
    <property type="entry name" value="P-loop containing nucleoside triphosphate hydrolases"/>
    <property type="match status" value="1"/>
</dbReference>
<proteinExistence type="predicted"/>
<dbReference type="RefSeq" id="WP_146358804.1">
    <property type="nucleotide sequence ID" value="NZ_VOBR01000034.1"/>
</dbReference>
<dbReference type="Gene3D" id="3.40.50.300">
    <property type="entry name" value="P-loop containing nucleotide triphosphate hydrolases"/>
    <property type="match status" value="1"/>
</dbReference>
<dbReference type="OrthoDB" id="3775353at2"/>
<evidence type="ECO:0008006" key="3">
    <source>
        <dbReference type="Google" id="ProtNLM"/>
    </source>
</evidence>
<keyword evidence="2" id="KW-1185">Reference proteome</keyword>
<dbReference type="CDD" id="cd00267">
    <property type="entry name" value="ABC_ATPase"/>
    <property type="match status" value="1"/>
</dbReference>
<gene>
    <name evidence="1" type="ORF">FKR81_36580</name>
</gene>
<comment type="caution">
    <text evidence="1">The sequence shown here is derived from an EMBL/GenBank/DDBJ whole genome shotgun (WGS) entry which is preliminary data.</text>
</comment>
<organism evidence="1 2">
    <name type="scientific">Lentzea tibetensis</name>
    <dbReference type="NCBI Taxonomy" id="2591470"/>
    <lineage>
        <taxon>Bacteria</taxon>
        <taxon>Bacillati</taxon>
        <taxon>Actinomycetota</taxon>
        <taxon>Actinomycetes</taxon>
        <taxon>Pseudonocardiales</taxon>
        <taxon>Pseudonocardiaceae</taxon>
        <taxon>Lentzea</taxon>
    </lineage>
</organism>
<name>A0A563EI96_9PSEU</name>
<reference evidence="1 2" key="1">
    <citation type="submission" date="2019-07" db="EMBL/GenBank/DDBJ databases">
        <title>Lentzea xizangensis sp. nov., isolated from Qinghai-Tibetan Plateau Soils.</title>
        <authorList>
            <person name="Huang J."/>
        </authorList>
    </citation>
    <scope>NUCLEOTIDE SEQUENCE [LARGE SCALE GENOMIC DNA]</scope>
    <source>
        <strain evidence="1 2">FXJ1.1311</strain>
    </source>
</reference>
<dbReference type="AlphaFoldDB" id="A0A563EI96"/>
<accession>A0A563EI96</accession>
<evidence type="ECO:0000313" key="1">
    <source>
        <dbReference type="EMBL" id="TWP46257.1"/>
    </source>
</evidence>
<dbReference type="Proteomes" id="UP000316639">
    <property type="component" value="Unassembled WGS sequence"/>
</dbReference>
<evidence type="ECO:0000313" key="2">
    <source>
        <dbReference type="Proteomes" id="UP000316639"/>
    </source>
</evidence>
<sequence length="202" mass="21520">MDIQATRVGVNGAHGPLLRPTSLLVRAGELTLVAGDPGSGHTALGLVLAGRMRPSTGSVSVDARALRKQVVLVDAPEVNEPEEGLSLAAVVGEELAMCGLPSGRKAVHDWLVERGADEHARKRFEHVPPTTRCALMLELAAARPGVTTLVLDCPDRYHPEPREWLKLAQQHVTEERSVVALCSNTSATALDIPAARLGEENL</sequence>
<dbReference type="InterPro" id="IPR027417">
    <property type="entry name" value="P-loop_NTPase"/>
</dbReference>
<protein>
    <recommendedName>
        <fullName evidence="3">AAA+ ATPase domain-containing protein</fullName>
    </recommendedName>
</protein>